<proteinExistence type="predicted"/>
<dbReference type="Proteomes" id="UP000735302">
    <property type="component" value="Unassembled WGS sequence"/>
</dbReference>
<dbReference type="Gene3D" id="2.120.10.30">
    <property type="entry name" value="TolB, C-terminal domain"/>
    <property type="match status" value="1"/>
</dbReference>
<keyword evidence="1" id="KW-0677">Repeat</keyword>
<evidence type="ECO:0000313" key="4">
    <source>
        <dbReference type="Proteomes" id="UP000735302"/>
    </source>
</evidence>
<dbReference type="PROSITE" id="PS51125">
    <property type="entry name" value="NHL"/>
    <property type="match status" value="1"/>
</dbReference>
<comment type="caution">
    <text evidence="3">The sequence shown here is derived from an EMBL/GenBank/DDBJ whole genome shotgun (WGS) entry which is preliminary data.</text>
</comment>
<organism evidence="3 4">
    <name type="scientific">Plakobranchus ocellatus</name>
    <dbReference type="NCBI Taxonomy" id="259542"/>
    <lineage>
        <taxon>Eukaryota</taxon>
        <taxon>Metazoa</taxon>
        <taxon>Spiralia</taxon>
        <taxon>Lophotrochozoa</taxon>
        <taxon>Mollusca</taxon>
        <taxon>Gastropoda</taxon>
        <taxon>Heterobranchia</taxon>
        <taxon>Euthyneura</taxon>
        <taxon>Panpulmonata</taxon>
        <taxon>Sacoglossa</taxon>
        <taxon>Placobranchoidea</taxon>
        <taxon>Plakobranchidae</taxon>
        <taxon>Plakobranchus</taxon>
    </lineage>
</organism>
<gene>
    <name evidence="3" type="ORF">PoB_004526500</name>
</gene>
<dbReference type="Pfam" id="PF01436">
    <property type="entry name" value="NHL"/>
    <property type="match status" value="1"/>
</dbReference>
<dbReference type="EMBL" id="BLXT01004993">
    <property type="protein sequence ID" value="GFO18760.1"/>
    <property type="molecule type" value="Genomic_DNA"/>
</dbReference>
<feature type="repeat" description="NHL" evidence="2">
    <location>
        <begin position="63"/>
        <end position="94"/>
    </location>
</feature>
<evidence type="ECO:0000256" key="2">
    <source>
        <dbReference type="PROSITE-ProRule" id="PRU00504"/>
    </source>
</evidence>
<dbReference type="AlphaFoldDB" id="A0AAV4BDX5"/>
<evidence type="ECO:0000256" key="1">
    <source>
        <dbReference type="ARBA" id="ARBA00022737"/>
    </source>
</evidence>
<dbReference type="InterPro" id="IPR001258">
    <property type="entry name" value="NHL_repeat"/>
</dbReference>
<reference evidence="3 4" key="1">
    <citation type="journal article" date="2021" name="Elife">
        <title>Chloroplast acquisition without the gene transfer in kleptoplastic sea slugs, Plakobranchus ocellatus.</title>
        <authorList>
            <person name="Maeda T."/>
            <person name="Takahashi S."/>
            <person name="Yoshida T."/>
            <person name="Shimamura S."/>
            <person name="Takaki Y."/>
            <person name="Nagai Y."/>
            <person name="Toyoda A."/>
            <person name="Suzuki Y."/>
            <person name="Arimoto A."/>
            <person name="Ishii H."/>
            <person name="Satoh N."/>
            <person name="Nishiyama T."/>
            <person name="Hasebe M."/>
            <person name="Maruyama T."/>
            <person name="Minagawa J."/>
            <person name="Obokata J."/>
            <person name="Shigenobu S."/>
        </authorList>
    </citation>
    <scope>NUCLEOTIDE SEQUENCE [LARGE SCALE GENOMIC DNA]</scope>
</reference>
<evidence type="ECO:0000313" key="3">
    <source>
        <dbReference type="EMBL" id="GFO18760.1"/>
    </source>
</evidence>
<dbReference type="InterPro" id="IPR011042">
    <property type="entry name" value="6-blade_b-propeller_TolB-like"/>
</dbReference>
<protein>
    <submittedName>
        <fullName evidence="3">Uncharacterized protein</fullName>
    </submittedName>
</protein>
<sequence length="140" mass="15123">MFISLAGPSFRPLYVDITDDGCLVCSTHVLVRFEGMIIPAALDVIARVQVDTGAILFEKSVPQIQCPHGIAIASDGSILVTDRKNKTLHLVSSQGAWTKQLWSVPSGADQDKELKTVTTDGSVCVCVTMYGSVYILDCVY</sequence>
<accession>A0AAV4BDX5</accession>
<name>A0AAV4BDX5_9GAST</name>
<dbReference type="SUPFAM" id="SSF101898">
    <property type="entry name" value="NHL repeat"/>
    <property type="match status" value="1"/>
</dbReference>
<keyword evidence="4" id="KW-1185">Reference proteome</keyword>